<keyword evidence="3" id="KW-1185">Reference proteome</keyword>
<evidence type="ECO:0000313" key="3">
    <source>
        <dbReference type="Proteomes" id="UP000184073"/>
    </source>
</evidence>
<dbReference type="VEuPathDB" id="FungiDB:ASPVEDRAFT_35607"/>
<dbReference type="OrthoDB" id="4492273at2759"/>
<organism evidence="2 3">
    <name type="scientific">Aspergillus versicolor CBS 583.65</name>
    <dbReference type="NCBI Taxonomy" id="1036611"/>
    <lineage>
        <taxon>Eukaryota</taxon>
        <taxon>Fungi</taxon>
        <taxon>Dikarya</taxon>
        <taxon>Ascomycota</taxon>
        <taxon>Pezizomycotina</taxon>
        <taxon>Eurotiomycetes</taxon>
        <taxon>Eurotiomycetidae</taxon>
        <taxon>Eurotiales</taxon>
        <taxon>Aspergillaceae</taxon>
        <taxon>Aspergillus</taxon>
        <taxon>Aspergillus subgen. Nidulantes</taxon>
    </lineage>
</organism>
<dbReference type="RefSeq" id="XP_040662002.1">
    <property type="nucleotide sequence ID" value="XM_040811032.1"/>
</dbReference>
<sequence>MEFLEGACMPALLDSLSSPRDEKDHSSHQFLIYEDPGDLDIDGVGFFETGWYLSPEDDKENIEERDQQQHQHSREREHEHEHEQANERNQDPNYDFSFDDRDSYHHAPTTEQHSDHNTTTTHNQTPIGPTGYERRHSQRSPITPSAHPREVEFSDRGSRDGAQYFSFLLSETPQPITTRIDTLGPEYTLPSPTSLSATEVSLRALLPSQTAEGDSPTQPESNTRSLPRRHRRVNRFCC</sequence>
<reference evidence="3" key="1">
    <citation type="journal article" date="2017" name="Genome Biol.">
        <title>Comparative genomics reveals high biological diversity and specific adaptations in the industrially and medically important fungal genus Aspergillus.</title>
        <authorList>
            <person name="de Vries R.P."/>
            <person name="Riley R."/>
            <person name="Wiebenga A."/>
            <person name="Aguilar-Osorio G."/>
            <person name="Amillis S."/>
            <person name="Uchima C.A."/>
            <person name="Anderluh G."/>
            <person name="Asadollahi M."/>
            <person name="Askin M."/>
            <person name="Barry K."/>
            <person name="Battaglia E."/>
            <person name="Bayram O."/>
            <person name="Benocci T."/>
            <person name="Braus-Stromeyer S.A."/>
            <person name="Caldana C."/>
            <person name="Canovas D."/>
            <person name="Cerqueira G.C."/>
            <person name="Chen F."/>
            <person name="Chen W."/>
            <person name="Choi C."/>
            <person name="Clum A."/>
            <person name="Dos Santos R.A."/>
            <person name="Damasio A.R."/>
            <person name="Diallinas G."/>
            <person name="Emri T."/>
            <person name="Fekete E."/>
            <person name="Flipphi M."/>
            <person name="Freyberg S."/>
            <person name="Gallo A."/>
            <person name="Gournas C."/>
            <person name="Habgood R."/>
            <person name="Hainaut M."/>
            <person name="Harispe M.L."/>
            <person name="Henrissat B."/>
            <person name="Hilden K.S."/>
            <person name="Hope R."/>
            <person name="Hossain A."/>
            <person name="Karabika E."/>
            <person name="Karaffa L."/>
            <person name="Karanyi Z."/>
            <person name="Krasevec N."/>
            <person name="Kuo A."/>
            <person name="Kusch H."/>
            <person name="LaButti K."/>
            <person name="Lagendijk E.L."/>
            <person name="Lapidus A."/>
            <person name="Levasseur A."/>
            <person name="Lindquist E."/>
            <person name="Lipzen A."/>
            <person name="Logrieco A.F."/>
            <person name="MacCabe A."/>
            <person name="Maekelae M.R."/>
            <person name="Malavazi I."/>
            <person name="Melin P."/>
            <person name="Meyer V."/>
            <person name="Mielnichuk N."/>
            <person name="Miskei M."/>
            <person name="Molnar A.P."/>
            <person name="Mule G."/>
            <person name="Ngan C.Y."/>
            <person name="Orejas M."/>
            <person name="Orosz E."/>
            <person name="Ouedraogo J.P."/>
            <person name="Overkamp K.M."/>
            <person name="Park H.-S."/>
            <person name="Perrone G."/>
            <person name="Piumi F."/>
            <person name="Punt P.J."/>
            <person name="Ram A.F."/>
            <person name="Ramon A."/>
            <person name="Rauscher S."/>
            <person name="Record E."/>
            <person name="Riano-Pachon D.M."/>
            <person name="Robert V."/>
            <person name="Roehrig J."/>
            <person name="Ruller R."/>
            <person name="Salamov A."/>
            <person name="Salih N.S."/>
            <person name="Samson R.A."/>
            <person name="Sandor E."/>
            <person name="Sanguinetti M."/>
            <person name="Schuetze T."/>
            <person name="Sepcic K."/>
            <person name="Shelest E."/>
            <person name="Sherlock G."/>
            <person name="Sophianopoulou V."/>
            <person name="Squina F.M."/>
            <person name="Sun H."/>
            <person name="Susca A."/>
            <person name="Todd R.B."/>
            <person name="Tsang A."/>
            <person name="Unkles S.E."/>
            <person name="van de Wiele N."/>
            <person name="van Rossen-Uffink D."/>
            <person name="Oliveira J.V."/>
            <person name="Vesth T.C."/>
            <person name="Visser J."/>
            <person name="Yu J.-H."/>
            <person name="Zhou M."/>
            <person name="Andersen M.R."/>
            <person name="Archer D.B."/>
            <person name="Baker S.E."/>
            <person name="Benoit I."/>
            <person name="Brakhage A.A."/>
            <person name="Braus G.H."/>
            <person name="Fischer R."/>
            <person name="Frisvad J.C."/>
            <person name="Goldman G.H."/>
            <person name="Houbraken J."/>
            <person name="Oakley B."/>
            <person name="Pocsi I."/>
            <person name="Scazzocchio C."/>
            <person name="Seiboth B."/>
            <person name="vanKuyk P.A."/>
            <person name="Wortman J."/>
            <person name="Dyer P.S."/>
            <person name="Grigoriev I.V."/>
        </authorList>
    </citation>
    <scope>NUCLEOTIDE SEQUENCE [LARGE SCALE GENOMIC DNA]</scope>
    <source>
        <strain evidence="3">CBS 583.65</strain>
    </source>
</reference>
<feature type="compositionally biased region" description="Polar residues" evidence="1">
    <location>
        <begin position="207"/>
        <end position="225"/>
    </location>
</feature>
<dbReference type="EMBL" id="KV878125">
    <property type="protein sequence ID" value="OJI96239.1"/>
    <property type="molecule type" value="Genomic_DNA"/>
</dbReference>
<feature type="compositionally biased region" description="Basic and acidic residues" evidence="1">
    <location>
        <begin position="62"/>
        <end position="90"/>
    </location>
</feature>
<evidence type="ECO:0000256" key="1">
    <source>
        <dbReference type="SAM" id="MobiDB-lite"/>
    </source>
</evidence>
<dbReference type="Proteomes" id="UP000184073">
    <property type="component" value="Unassembled WGS sequence"/>
</dbReference>
<accession>A0A1L9P3Z0</accession>
<name>A0A1L9P3Z0_ASPVE</name>
<feature type="compositionally biased region" description="Basic and acidic residues" evidence="1">
    <location>
        <begin position="147"/>
        <end position="156"/>
    </location>
</feature>
<feature type="compositionally biased region" description="Polar residues" evidence="1">
    <location>
        <begin position="117"/>
        <end position="127"/>
    </location>
</feature>
<feature type="compositionally biased region" description="Basic residues" evidence="1">
    <location>
        <begin position="226"/>
        <end position="238"/>
    </location>
</feature>
<feature type="region of interest" description="Disordered" evidence="1">
    <location>
        <begin position="207"/>
        <end position="238"/>
    </location>
</feature>
<feature type="region of interest" description="Disordered" evidence="1">
    <location>
        <begin position="55"/>
        <end position="156"/>
    </location>
</feature>
<gene>
    <name evidence="2" type="ORF">ASPVEDRAFT_35607</name>
</gene>
<protein>
    <submittedName>
        <fullName evidence="2">Uncharacterized protein</fullName>
    </submittedName>
</protein>
<dbReference type="AlphaFoldDB" id="A0A1L9P3Z0"/>
<evidence type="ECO:0000313" key="2">
    <source>
        <dbReference type="EMBL" id="OJI96239.1"/>
    </source>
</evidence>
<dbReference type="GeneID" id="63726543"/>
<proteinExistence type="predicted"/>